<proteinExistence type="predicted"/>
<organism evidence="1">
    <name type="scientific">Zea mays</name>
    <name type="common">Maize</name>
    <dbReference type="NCBI Taxonomy" id="4577"/>
    <lineage>
        <taxon>Eukaryota</taxon>
        <taxon>Viridiplantae</taxon>
        <taxon>Streptophyta</taxon>
        <taxon>Embryophyta</taxon>
        <taxon>Tracheophyta</taxon>
        <taxon>Spermatophyta</taxon>
        <taxon>Magnoliopsida</taxon>
        <taxon>Liliopsida</taxon>
        <taxon>Poales</taxon>
        <taxon>Poaceae</taxon>
        <taxon>PACMAD clade</taxon>
        <taxon>Panicoideae</taxon>
        <taxon>Andropogonodae</taxon>
        <taxon>Andropogoneae</taxon>
        <taxon>Tripsacinae</taxon>
        <taxon>Zea</taxon>
    </lineage>
</organism>
<protein>
    <submittedName>
        <fullName evidence="1">Uncharacterized protein</fullName>
    </submittedName>
</protein>
<gene>
    <name evidence="1" type="ORF">ZEAMMB73_Zm00001d029838</name>
</gene>
<evidence type="ECO:0000313" key="1">
    <source>
        <dbReference type="EMBL" id="ONL99680.1"/>
    </source>
</evidence>
<reference evidence="1" key="1">
    <citation type="submission" date="2015-12" db="EMBL/GenBank/DDBJ databases">
        <title>Update maize B73 reference genome by single molecule sequencing technologies.</title>
        <authorList>
            <consortium name="Maize Genome Sequencing Project"/>
            <person name="Ware D."/>
        </authorList>
    </citation>
    <scope>NUCLEOTIDE SEQUENCE [LARGE SCALE GENOMIC DNA]</scope>
    <source>
        <tissue evidence="1">Seedling</tissue>
    </source>
</reference>
<dbReference type="AlphaFoldDB" id="A0A1D6K812"/>
<dbReference type="EMBL" id="CM007647">
    <property type="protein sequence ID" value="ONL99680.1"/>
    <property type="molecule type" value="Genomic_DNA"/>
</dbReference>
<name>A0A1D6K812_MAIZE</name>
<sequence length="108" mass="12697">MDSVAENAEYKDRDIKSLSLCCYVPGPRGRGFVDVQIFILIELLFDCRTRWRRWTSMKGNMASLVGSILKRCLLCYTLKKLNLLLCYLLNLKRYISSLLHYLLLIFRI</sequence>
<accession>A0A1D6K812</accession>
<dbReference type="InParanoid" id="A0A1D6K812"/>